<dbReference type="AlphaFoldDB" id="A0A5F2BHK1"/>
<gene>
    <name evidence="1" type="ORF">EHQ76_07490</name>
</gene>
<name>A0A5F2BHK1_9LEPT</name>
<reference evidence="1 2" key="1">
    <citation type="journal article" date="2019" name="PLoS Negl. Trop. Dis.">
        <title>Revisiting the worldwide diversity of Leptospira species in the environment.</title>
        <authorList>
            <person name="Vincent A.T."/>
            <person name="Schiettekatte O."/>
            <person name="Bourhy P."/>
            <person name="Veyrier F.J."/>
            <person name="Picardeau M."/>
        </authorList>
    </citation>
    <scope>NUCLEOTIDE SEQUENCE [LARGE SCALE GENOMIC DNA]</scope>
    <source>
        <strain evidence="1 2">201702444</strain>
    </source>
</reference>
<dbReference type="RefSeq" id="WP_135670437.1">
    <property type="nucleotide sequence ID" value="NZ_RQGN01000038.1"/>
</dbReference>
<sequence>MSFIDQKSKILTERRSADWDKLINSNRVIWQNEKYLYEELTAHRTALALFETKLSRINYTFHNLQEIFEVTIRIPESLKESIESAKRILDLEEDWDGEGSTKYDPKTLKIATNLIIHTCNYIERDLNSIFPVPKFLPGPSSSIDIHWENMNFELLLNLKLDSNYFTFYGDNRNENKIKGSFEISRFKFLSGIILSLSNI</sequence>
<comment type="caution">
    <text evidence="1">The sequence shown here is derived from an EMBL/GenBank/DDBJ whole genome shotgun (WGS) entry which is preliminary data.</text>
</comment>
<accession>A0A5F2BHK1</accession>
<protein>
    <submittedName>
        <fullName evidence="1">Uncharacterized protein</fullName>
    </submittedName>
</protein>
<evidence type="ECO:0000313" key="1">
    <source>
        <dbReference type="EMBL" id="TGM04877.1"/>
    </source>
</evidence>
<dbReference type="EMBL" id="RQGN01000038">
    <property type="protein sequence ID" value="TGM04877.1"/>
    <property type="molecule type" value="Genomic_DNA"/>
</dbReference>
<organism evidence="1 2">
    <name type="scientific">Leptospira barantonii</name>
    <dbReference type="NCBI Taxonomy" id="2023184"/>
    <lineage>
        <taxon>Bacteria</taxon>
        <taxon>Pseudomonadati</taxon>
        <taxon>Spirochaetota</taxon>
        <taxon>Spirochaetia</taxon>
        <taxon>Leptospirales</taxon>
        <taxon>Leptospiraceae</taxon>
        <taxon>Leptospira</taxon>
    </lineage>
</organism>
<evidence type="ECO:0000313" key="2">
    <source>
        <dbReference type="Proteomes" id="UP000298429"/>
    </source>
</evidence>
<dbReference type="OrthoDB" id="662862at2"/>
<proteinExistence type="predicted"/>
<dbReference type="Proteomes" id="UP000298429">
    <property type="component" value="Unassembled WGS sequence"/>
</dbReference>